<dbReference type="Pfam" id="PF03358">
    <property type="entry name" value="FMN_red"/>
    <property type="match status" value="1"/>
</dbReference>
<protein>
    <submittedName>
        <fullName evidence="3">Flavoprotein</fullName>
    </submittedName>
    <submittedName>
        <fullName evidence="4">NAD(P)H-dependent FMN reductase</fullName>
    </submittedName>
</protein>
<dbReference type="SUPFAM" id="SSF52218">
    <property type="entry name" value="Flavoproteins"/>
    <property type="match status" value="1"/>
</dbReference>
<dbReference type="AlphaFoldDB" id="A0A0D1XQA2"/>
<dbReference type="InterPro" id="IPR005025">
    <property type="entry name" value="FMN_Rdtase-like_dom"/>
</dbReference>
<dbReference type="Proteomes" id="UP000037269">
    <property type="component" value="Unassembled WGS sequence"/>
</dbReference>
<evidence type="ECO:0000313" key="6">
    <source>
        <dbReference type="Proteomes" id="UP000182836"/>
    </source>
</evidence>
<evidence type="ECO:0000256" key="1">
    <source>
        <dbReference type="ARBA" id="ARBA00009428"/>
    </source>
</evidence>
<dbReference type="InterPro" id="IPR050712">
    <property type="entry name" value="NAD(P)H-dep_reductase"/>
</dbReference>
<evidence type="ECO:0000313" key="4">
    <source>
        <dbReference type="EMBL" id="SDI64006.1"/>
    </source>
</evidence>
<dbReference type="PANTHER" id="PTHR30543:SF21">
    <property type="entry name" value="NAD(P)H-DEPENDENT FMN REDUCTASE LOT6"/>
    <property type="match status" value="1"/>
</dbReference>
<dbReference type="RefSeq" id="WP_043065452.1">
    <property type="nucleotide sequence ID" value="NZ_BJOA01000016.1"/>
</dbReference>
<keyword evidence="5" id="KW-1185">Reference proteome</keyword>
<comment type="similarity">
    <text evidence="1">Belongs to the azoreductase type 2 family.</text>
</comment>
<dbReference type="Gene3D" id="3.40.50.360">
    <property type="match status" value="1"/>
</dbReference>
<accession>A0A0D1XQA2</accession>
<dbReference type="PANTHER" id="PTHR30543">
    <property type="entry name" value="CHROMATE REDUCTASE"/>
    <property type="match status" value="1"/>
</dbReference>
<dbReference type="EMBL" id="LGUG01000004">
    <property type="protein sequence ID" value="KON95263.1"/>
    <property type="molecule type" value="Genomic_DNA"/>
</dbReference>
<dbReference type="InterPro" id="IPR029039">
    <property type="entry name" value="Flavoprotein-like_sf"/>
</dbReference>
<reference evidence="4 6" key="2">
    <citation type="submission" date="2016-10" db="EMBL/GenBank/DDBJ databases">
        <authorList>
            <person name="de Groot N.N."/>
        </authorList>
    </citation>
    <scope>NUCLEOTIDE SEQUENCE [LARGE SCALE GENOMIC DNA]</scope>
    <source>
        <strain evidence="4 6">DSM 2895</strain>
    </source>
</reference>
<proteinExistence type="inferred from homology"/>
<evidence type="ECO:0000313" key="5">
    <source>
        <dbReference type="Proteomes" id="UP000037269"/>
    </source>
</evidence>
<dbReference type="OrthoDB" id="9812295at2"/>
<dbReference type="EMBL" id="FNED01000006">
    <property type="protein sequence ID" value="SDI64006.1"/>
    <property type="molecule type" value="Genomic_DNA"/>
</dbReference>
<organism evidence="3 5">
    <name type="scientific">Aneurinibacillus migulanus</name>
    <name type="common">Bacillus migulanus</name>
    <dbReference type="NCBI Taxonomy" id="47500"/>
    <lineage>
        <taxon>Bacteria</taxon>
        <taxon>Bacillati</taxon>
        <taxon>Bacillota</taxon>
        <taxon>Bacilli</taxon>
        <taxon>Bacillales</taxon>
        <taxon>Paenibacillaceae</taxon>
        <taxon>Aneurinibacillus group</taxon>
        <taxon>Aneurinibacillus</taxon>
    </lineage>
</organism>
<sequence>MRILDNTVKILTISGSLRERSSNTNILRAITNLAPKNVTFDFYNELSELPHFNPEIDNDEFPPAPIKALRKRLKEANGVLFSTPEYAKGVPGALKNALDWLVSSGELMNKPVSIISASTSPLGGEQAYASLLLTLDMLNAEIVKGATMKIPFIGTKLNADAKITDPSLEQDLKYLITTFVNIIHKY</sequence>
<name>A0A0D1XQA2_ANEMI</name>
<evidence type="ECO:0000259" key="2">
    <source>
        <dbReference type="Pfam" id="PF03358"/>
    </source>
</evidence>
<evidence type="ECO:0000313" key="3">
    <source>
        <dbReference type="EMBL" id="KON95263.1"/>
    </source>
</evidence>
<dbReference type="GO" id="GO:0016491">
    <property type="term" value="F:oxidoreductase activity"/>
    <property type="evidence" value="ECO:0007669"/>
    <property type="project" value="InterPro"/>
</dbReference>
<dbReference type="GO" id="GO:0010181">
    <property type="term" value="F:FMN binding"/>
    <property type="evidence" value="ECO:0007669"/>
    <property type="project" value="TreeGrafter"/>
</dbReference>
<dbReference type="STRING" id="47500.AF333_07000"/>
<dbReference type="GO" id="GO:0005829">
    <property type="term" value="C:cytosol"/>
    <property type="evidence" value="ECO:0007669"/>
    <property type="project" value="TreeGrafter"/>
</dbReference>
<dbReference type="GeneID" id="42304945"/>
<dbReference type="PATRIC" id="fig|47500.8.peg.6034"/>
<gene>
    <name evidence="3" type="ORF">AF333_07000</name>
    <name evidence="4" type="ORF">SAMN04487909_1064</name>
</gene>
<dbReference type="Proteomes" id="UP000182836">
    <property type="component" value="Unassembled WGS sequence"/>
</dbReference>
<feature type="domain" description="NADPH-dependent FMN reductase-like" evidence="2">
    <location>
        <begin position="8"/>
        <end position="148"/>
    </location>
</feature>
<reference evidence="3 5" key="1">
    <citation type="submission" date="2015-07" db="EMBL/GenBank/DDBJ databases">
        <title>Fjat-14205 dsm 2895.</title>
        <authorList>
            <person name="Liu B."/>
            <person name="Wang J."/>
            <person name="Zhu Y."/>
            <person name="Liu G."/>
            <person name="Chen Q."/>
            <person name="Chen Z."/>
            <person name="Lan J."/>
            <person name="Che J."/>
            <person name="Ge C."/>
            <person name="Shi H."/>
            <person name="Pan Z."/>
            <person name="Liu X."/>
        </authorList>
    </citation>
    <scope>NUCLEOTIDE SEQUENCE [LARGE SCALE GENOMIC DNA]</scope>
    <source>
        <strain evidence="3 5">DSM 2895</strain>
    </source>
</reference>